<sequence length="528" mass="60386">MSTSSEYINTPRFDSSATTRVDVDAQSITTACASDAETAPRNVDGVAAMLSTLSEATRSRARSRPCFPFNHLFAYMELRDLVRIRRVSKNVQQLALEYIAAVFTYRKLLQNYFTPDELSPLHVIHSATNFLLTGTNVVEFLARQSMPPSDILEIFAPARTVETLITFLLSCGYTCDKYSWIQQTANYHEVLRPKTGSKTVQTRSMLAAYHESAVESVVLFRRDDSVISVTICPISPMYAILKQPTAAHTTVVTANRVVCVFPNALLHERYNFALRDACSDRSWVHGACRRYTTRGWPLKKLREALQTTCRELWPFDRHYMDDSCLALSLLGSVVPFPRTGSVESIEANEFTLVYREHENESIVEIRYHAHITQQLDAYTSGLGNIGHCNQRTLDDVIKNLNREHRVASRLRTLLITWMRETLEAQHWSVFVTVRPTPCMVALVMRYVFSLCISLPSVMPSLTLTFRQFRGNLFALLRVNLPILGRDGRCPVQFDKGFDDLLKKENIVVYHTYSRKMRHPERCPWPPRR</sequence>
<evidence type="ECO:0008006" key="3">
    <source>
        <dbReference type="Google" id="ProtNLM"/>
    </source>
</evidence>
<keyword evidence="2" id="KW-1185">Reference proteome</keyword>
<dbReference type="Proteomes" id="UP000297245">
    <property type="component" value="Unassembled WGS sequence"/>
</dbReference>
<evidence type="ECO:0000313" key="2">
    <source>
        <dbReference type="Proteomes" id="UP000297245"/>
    </source>
</evidence>
<organism evidence="1 2">
    <name type="scientific">Dendrothele bispora (strain CBS 962.96)</name>
    <dbReference type="NCBI Taxonomy" id="1314807"/>
    <lineage>
        <taxon>Eukaryota</taxon>
        <taxon>Fungi</taxon>
        <taxon>Dikarya</taxon>
        <taxon>Basidiomycota</taxon>
        <taxon>Agaricomycotina</taxon>
        <taxon>Agaricomycetes</taxon>
        <taxon>Agaricomycetidae</taxon>
        <taxon>Agaricales</taxon>
        <taxon>Agaricales incertae sedis</taxon>
        <taxon>Dendrothele</taxon>
    </lineage>
</organism>
<reference evidence="1 2" key="1">
    <citation type="journal article" date="2019" name="Nat. Ecol. Evol.">
        <title>Megaphylogeny resolves global patterns of mushroom evolution.</title>
        <authorList>
            <person name="Varga T."/>
            <person name="Krizsan K."/>
            <person name="Foldi C."/>
            <person name="Dima B."/>
            <person name="Sanchez-Garcia M."/>
            <person name="Sanchez-Ramirez S."/>
            <person name="Szollosi G.J."/>
            <person name="Szarkandi J.G."/>
            <person name="Papp V."/>
            <person name="Albert L."/>
            <person name="Andreopoulos W."/>
            <person name="Angelini C."/>
            <person name="Antonin V."/>
            <person name="Barry K.W."/>
            <person name="Bougher N.L."/>
            <person name="Buchanan P."/>
            <person name="Buyck B."/>
            <person name="Bense V."/>
            <person name="Catcheside P."/>
            <person name="Chovatia M."/>
            <person name="Cooper J."/>
            <person name="Damon W."/>
            <person name="Desjardin D."/>
            <person name="Finy P."/>
            <person name="Geml J."/>
            <person name="Haridas S."/>
            <person name="Hughes K."/>
            <person name="Justo A."/>
            <person name="Karasinski D."/>
            <person name="Kautmanova I."/>
            <person name="Kiss B."/>
            <person name="Kocsube S."/>
            <person name="Kotiranta H."/>
            <person name="LaButti K.M."/>
            <person name="Lechner B.E."/>
            <person name="Liimatainen K."/>
            <person name="Lipzen A."/>
            <person name="Lukacs Z."/>
            <person name="Mihaltcheva S."/>
            <person name="Morgado L.N."/>
            <person name="Niskanen T."/>
            <person name="Noordeloos M.E."/>
            <person name="Ohm R.A."/>
            <person name="Ortiz-Santana B."/>
            <person name="Ovrebo C."/>
            <person name="Racz N."/>
            <person name="Riley R."/>
            <person name="Savchenko A."/>
            <person name="Shiryaev A."/>
            <person name="Soop K."/>
            <person name="Spirin V."/>
            <person name="Szebenyi C."/>
            <person name="Tomsovsky M."/>
            <person name="Tulloss R.E."/>
            <person name="Uehling J."/>
            <person name="Grigoriev I.V."/>
            <person name="Vagvolgyi C."/>
            <person name="Papp T."/>
            <person name="Martin F.M."/>
            <person name="Miettinen O."/>
            <person name="Hibbett D.S."/>
            <person name="Nagy L.G."/>
        </authorList>
    </citation>
    <scope>NUCLEOTIDE SEQUENCE [LARGE SCALE GENOMIC DNA]</scope>
    <source>
        <strain evidence="1 2">CBS 962.96</strain>
    </source>
</reference>
<proteinExistence type="predicted"/>
<protein>
    <recommendedName>
        <fullName evidence="3">F-box domain-containing protein</fullName>
    </recommendedName>
</protein>
<dbReference type="EMBL" id="ML179579">
    <property type="protein sequence ID" value="THU84812.1"/>
    <property type="molecule type" value="Genomic_DNA"/>
</dbReference>
<dbReference type="AlphaFoldDB" id="A0A4S8L7Y5"/>
<accession>A0A4S8L7Y5</accession>
<evidence type="ECO:0000313" key="1">
    <source>
        <dbReference type="EMBL" id="THU84812.1"/>
    </source>
</evidence>
<name>A0A4S8L7Y5_DENBC</name>
<gene>
    <name evidence="1" type="ORF">K435DRAFT_869912</name>
</gene>